<dbReference type="PANTHER" id="PTHR14776:SF1">
    <property type="entry name" value="CADHERIN-LIKE AND PC-ESTERASE DOMAIN-CONTAINING PROTEIN 1"/>
    <property type="match status" value="1"/>
</dbReference>
<evidence type="ECO:0000313" key="2">
    <source>
        <dbReference type="Proteomes" id="UP000749559"/>
    </source>
</evidence>
<reference evidence="1" key="1">
    <citation type="submission" date="2022-03" db="EMBL/GenBank/DDBJ databases">
        <authorList>
            <person name="Martin C."/>
        </authorList>
    </citation>
    <scope>NUCLEOTIDE SEQUENCE</scope>
</reference>
<dbReference type="PANTHER" id="PTHR14776">
    <property type="entry name" value="CADHERIN-LIKE AND PC-ESTERASE DOMAIN-CONTAINING PROTEIN 1"/>
    <property type="match status" value="1"/>
</dbReference>
<dbReference type="Proteomes" id="UP000749559">
    <property type="component" value="Unassembled WGS sequence"/>
</dbReference>
<gene>
    <name evidence="1" type="ORF">OFUS_LOCUS1666</name>
</gene>
<keyword evidence="2" id="KW-1185">Reference proteome</keyword>
<dbReference type="OrthoDB" id="2016263at2759"/>
<dbReference type="EMBL" id="CAIIXF020000001">
    <property type="protein sequence ID" value="CAH1774152.1"/>
    <property type="molecule type" value="Genomic_DNA"/>
</dbReference>
<organism evidence="1 2">
    <name type="scientific">Owenia fusiformis</name>
    <name type="common">Polychaete worm</name>
    <dbReference type="NCBI Taxonomy" id="6347"/>
    <lineage>
        <taxon>Eukaryota</taxon>
        <taxon>Metazoa</taxon>
        <taxon>Spiralia</taxon>
        <taxon>Lophotrochozoa</taxon>
        <taxon>Annelida</taxon>
        <taxon>Polychaeta</taxon>
        <taxon>Sedentaria</taxon>
        <taxon>Canalipalpata</taxon>
        <taxon>Sabellida</taxon>
        <taxon>Oweniida</taxon>
        <taxon>Oweniidae</taxon>
        <taxon>Owenia</taxon>
    </lineage>
</organism>
<name>A0A8S4N039_OWEFU</name>
<proteinExistence type="predicted"/>
<protein>
    <submittedName>
        <fullName evidence="1">Uncharacterized protein</fullName>
    </submittedName>
</protein>
<dbReference type="AlphaFoldDB" id="A0A8S4N039"/>
<comment type="caution">
    <text evidence="1">The sequence shown here is derived from an EMBL/GenBank/DDBJ whole genome shotgun (WGS) entry which is preliminary data.</text>
</comment>
<sequence length="222" mass="25313">MIEAVNGSLTEWEKSHDVLVYNSLNQNHTSVNFIYYPQLPGMAEHLMDIKEALTYLVKMSGQLRNNSDTVLVIGRYTSIDKKDFPVLMSTLKHLGLTGIRIIRKTKGCDNCEKNATASAILNDDITAEAKRYGFEILQTFPIIMSRYKDVTYSSTCALHYHTIEKVSHTMERNVTTIKNDRQTSQQHDMYHVYGDVMAAYSNMLISMLHGHWSKNGDVMNIP</sequence>
<evidence type="ECO:0000313" key="1">
    <source>
        <dbReference type="EMBL" id="CAH1774152.1"/>
    </source>
</evidence>
<accession>A0A8S4N039</accession>